<evidence type="ECO:0000256" key="1">
    <source>
        <dbReference type="ARBA" id="ARBA00022443"/>
    </source>
</evidence>
<evidence type="ECO:0000259" key="4">
    <source>
        <dbReference type="PROSITE" id="PS50002"/>
    </source>
</evidence>
<dbReference type="PANTHER" id="PTHR14167:SF48">
    <property type="entry name" value="SH3 DOMAIN-CONTAINING PROTEIN 19"/>
    <property type="match status" value="1"/>
</dbReference>
<feature type="region of interest" description="Disordered" evidence="3">
    <location>
        <begin position="1"/>
        <end position="126"/>
    </location>
</feature>
<dbReference type="CDD" id="cd11816">
    <property type="entry name" value="SH3_Eve1_3"/>
    <property type="match status" value="1"/>
</dbReference>
<name>A0A6I8PMI5_ORNAN</name>
<feature type="compositionally biased region" description="Basic and acidic residues" evidence="3">
    <location>
        <begin position="37"/>
        <end position="50"/>
    </location>
</feature>
<dbReference type="PANTHER" id="PTHR14167">
    <property type="entry name" value="SH3 DOMAIN-CONTAINING"/>
    <property type="match status" value="1"/>
</dbReference>
<dbReference type="SMART" id="SM00326">
    <property type="entry name" value="SH3"/>
    <property type="match status" value="5"/>
</dbReference>
<dbReference type="PROSITE" id="PS50002">
    <property type="entry name" value="SH3"/>
    <property type="match status" value="5"/>
</dbReference>
<feature type="compositionally biased region" description="Polar residues" evidence="3">
    <location>
        <begin position="377"/>
        <end position="387"/>
    </location>
</feature>
<dbReference type="GeneTree" id="ENSGT00940000155694"/>
<feature type="region of interest" description="Disordered" evidence="3">
    <location>
        <begin position="525"/>
        <end position="691"/>
    </location>
</feature>
<feature type="region of interest" description="Disordered" evidence="3">
    <location>
        <begin position="313"/>
        <end position="434"/>
    </location>
</feature>
<dbReference type="InParanoid" id="A0A6I8PMI5"/>
<feature type="domain" description="SH3" evidence="4">
    <location>
        <begin position="943"/>
        <end position="1002"/>
    </location>
</feature>
<gene>
    <name evidence="5" type="primary">SH3D19</name>
</gene>
<feature type="domain" description="SH3" evidence="4">
    <location>
        <begin position="778"/>
        <end position="837"/>
    </location>
</feature>
<dbReference type="AlphaFoldDB" id="A0A6I8PMI5"/>
<dbReference type="SUPFAM" id="SSF50044">
    <property type="entry name" value="SH3-domain"/>
    <property type="match status" value="5"/>
</dbReference>
<feature type="region of interest" description="Disordered" evidence="3">
    <location>
        <begin position="921"/>
        <end position="941"/>
    </location>
</feature>
<feature type="compositionally biased region" description="Basic and acidic residues" evidence="3">
    <location>
        <begin position="930"/>
        <end position="941"/>
    </location>
</feature>
<feature type="compositionally biased region" description="Basic and acidic residues" evidence="3">
    <location>
        <begin position="250"/>
        <end position="263"/>
    </location>
</feature>
<feature type="domain" description="SH3" evidence="4">
    <location>
        <begin position="854"/>
        <end position="913"/>
    </location>
</feature>
<dbReference type="GO" id="GO:0005829">
    <property type="term" value="C:cytosol"/>
    <property type="evidence" value="ECO:0007669"/>
    <property type="project" value="Ensembl"/>
</dbReference>
<dbReference type="Pfam" id="PF00018">
    <property type="entry name" value="SH3_1"/>
    <property type="match status" value="4"/>
</dbReference>
<dbReference type="Proteomes" id="UP000002279">
    <property type="component" value="Chromosome 12"/>
</dbReference>
<dbReference type="Ensembl" id="ENSOANT00000058550.1">
    <property type="protein sequence ID" value="ENSOANP00000052905.1"/>
    <property type="gene ID" value="ENSOANG00000029381.2"/>
</dbReference>
<dbReference type="CDD" id="cd11818">
    <property type="entry name" value="SH3_Eve1_5"/>
    <property type="match status" value="1"/>
</dbReference>
<dbReference type="InterPro" id="IPR001452">
    <property type="entry name" value="SH3_domain"/>
</dbReference>
<evidence type="ECO:0000313" key="5">
    <source>
        <dbReference type="Ensembl" id="ENSOANP00000052905.1"/>
    </source>
</evidence>
<dbReference type="GO" id="GO:0005654">
    <property type="term" value="C:nucleoplasm"/>
    <property type="evidence" value="ECO:0007669"/>
    <property type="project" value="Ensembl"/>
</dbReference>
<sequence>MAEARRGDEEEEEVRERRELSAPRRARTRPHGGQPGRPDRSERNKPEHRSSSQGPLSSIKAAIKRTSRTSHSEQHRDRRRPEITIVAAEPLRPTSWFPGASPALGFPSSPSPGAWRPNESVPAELPPSYEQVIKEINQVQVSTTNNNAAAIPRNTITSATQTDFPEEIISRLPGSDENNQPAPCEPDIVRVYASLKPPRPPSPHLTANLLESVAPLIVFDISEEQNCQENPSAGRCPVPRPRSKSNLRPVARDIQTKAQDHQEVGQTRTNQESSSQSLAPLDDSLLDSHVVMNSMNTERNQNSIVSRIKAFESQTNAETSGLPKKPEIAPRTYPARPAVPAGKPALAPKPGANRASEEWNIWAENKPRNAPKEGLSAHSQAPETGSSPIAKPEVPKKPKPSLIKSTSNDRLETPDGEKKPPTPAPRPLLPKKLVCLETPTVPPAALKPVTAAPRLSVAAQAKAFRALEEAPAAILLPPPVQSRPVGERDLISFDDDVLPATSFNLVGEALSSEAALDPFQLPTKAEPMKEPAVQAVPTRKPTVIRIPAKPGKSLHEDLHSPPPLPAEKPIGNTSLTTAGKSSNADKTRNLEPEGLSQPGNSWKAPILPPRPADGKVAPARPPLPKGAPGRPPPPKHSAFKVSSQKEAFPRSSSDMDLQNKTSTSALGLKRTKSQVLKDQDPVLPPRPKPGHPLYRKYMLPVPHGIANEDILSPSPGELSCKRGEVLVLLEQAENNYLECQKGEETGRVHLSHMKIITPLEHLENRPKDAKSIPKVTGNSAPHALVLHDFPAEQADDLNLSSGETVYLLEKIDSDWYRGKCRNQTGIFPANYVKVIIDVPEGGDGKKGSASSQHLKGPRCVARFEYIGDQKDELTFSEGETILLKEYVNEEWAKGVLKGKTGIFPLNFVEIIEDLPECGTNASSVTSSQKNKKETSSISQDNRHSGEWCEALHDFIAESSEDLSFKKGDNILIIKHLNSEWFKGRLNNREGIFPAVFVRSCSGPIAGAVPLATAGQKKEKARALYDFHGENDDELSFKAGDTITELESVDEEWMSGELAGKSGIFPKNYVQANIDS</sequence>
<accession>A0A6I8PMI5</accession>
<evidence type="ECO:0000313" key="6">
    <source>
        <dbReference type="Proteomes" id="UP000002279"/>
    </source>
</evidence>
<protein>
    <submittedName>
        <fullName evidence="5">SH3 domain containing 19</fullName>
    </submittedName>
</protein>
<feature type="domain" description="SH3" evidence="4">
    <location>
        <begin position="1015"/>
        <end position="1074"/>
    </location>
</feature>
<proteinExistence type="predicted"/>
<evidence type="ECO:0000256" key="3">
    <source>
        <dbReference type="SAM" id="MobiDB-lite"/>
    </source>
</evidence>
<dbReference type="PRINTS" id="PR00499">
    <property type="entry name" value="P67PHOX"/>
</dbReference>
<feature type="compositionally biased region" description="Basic and acidic residues" evidence="3">
    <location>
        <begin position="407"/>
        <end position="420"/>
    </location>
</feature>
<reference evidence="5" key="2">
    <citation type="submission" date="2025-08" db="UniProtKB">
        <authorList>
            <consortium name="Ensembl"/>
        </authorList>
    </citation>
    <scope>IDENTIFICATION</scope>
    <source>
        <strain evidence="5">Glennie</strain>
    </source>
</reference>
<dbReference type="FunCoup" id="A0A6I8PMI5">
    <property type="interactions" value="927"/>
</dbReference>
<dbReference type="FunFam" id="2.30.30.40:FF:000072">
    <property type="entry name" value="Unconventional Myosin IB"/>
    <property type="match status" value="1"/>
</dbReference>
<dbReference type="OMA" id="VHKSCMK"/>
<feature type="compositionally biased region" description="Pro residues" evidence="3">
    <location>
        <begin position="619"/>
        <end position="635"/>
    </location>
</feature>
<dbReference type="InterPro" id="IPR035834">
    <property type="entry name" value="Eve1_SH3_1"/>
</dbReference>
<feature type="compositionally biased region" description="Low complexity" evidence="3">
    <location>
        <begin position="338"/>
        <end position="352"/>
    </location>
</feature>
<feature type="compositionally biased region" description="Polar residues" evidence="3">
    <location>
        <begin position="640"/>
        <end position="665"/>
    </location>
</feature>
<dbReference type="CDD" id="cd11815">
    <property type="entry name" value="SH3_Eve1_2"/>
    <property type="match status" value="1"/>
</dbReference>
<dbReference type="Gene3D" id="2.30.30.40">
    <property type="entry name" value="SH3 Domains"/>
    <property type="match status" value="4"/>
</dbReference>
<feature type="compositionally biased region" description="Polar residues" evidence="3">
    <location>
        <begin position="571"/>
        <end position="582"/>
    </location>
</feature>
<dbReference type="CDD" id="cd11814">
    <property type="entry name" value="SH3_Eve1_1"/>
    <property type="match status" value="1"/>
</dbReference>
<keyword evidence="1 2" id="KW-0728">SH3 domain</keyword>
<feature type="compositionally biased region" description="Basic and acidic residues" evidence="3">
    <location>
        <begin position="70"/>
        <end position="82"/>
    </location>
</feature>
<dbReference type="InterPro" id="IPR036028">
    <property type="entry name" value="SH3-like_dom_sf"/>
</dbReference>
<reference evidence="5 6" key="1">
    <citation type="journal article" date="2008" name="Nature">
        <title>Genome analysis of the platypus reveals unique signatures of evolution.</title>
        <authorList>
            <person name="Warren W.C."/>
            <person name="Hillier L.W."/>
            <person name="Marshall Graves J.A."/>
            <person name="Birney E."/>
            <person name="Ponting C.P."/>
            <person name="Grutzner F."/>
            <person name="Belov K."/>
            <person name="Miller W."/>
            <person name="Clarke L."/>
            <person name="Chinwalla A.T."/>
            <person name="Yang S.P."/>
            <person name="Heger A."/>
            <person name="Locke D.P."/>
            <person name="Miethke P."/>
            <person name="Waters P.D."/>
            <person name="Veyrunes F."/>
            <person name="Fulton L."/>
            <person name="Fulton B."/>
            <person name="Graves T."/>
            <person name="Wallis J."/>
            <person name="Puente X.S."/>
            <person name="Lopez-Otin C."/>
            <person name="Ordonez G.R."/>
            <person name="Eichler E.E."/>
            <person name="Chen L."/>
            <person name="Cheng Z."/>
            <person name="Deakin J.E."/>
            <person name="Alsop A."/>
            <person name="Thompson K."/>
            <person name="Kirby P."/>
            <person name="Papenfuss A.T."/>
            <person name="Wakefield M.J."/>
            <person name="Olender T."/>
            <person name="Lancet D."/>
            <person name="Huttley G.A."/>
            <person name="Smit A.F."/>
            <person name="Pask A."/>
            <person name="Temple-Smith P."/>
            <person name="Batzer M.A."/>
            <person name="Walker J.A."/>
            <person name="Konkel M.K."/>
            <person name="Harris R.S."/>
            <person name="Whittington C.M."/>
            <person name="Wong E.S."/>
            <person name="Gemmell N.J."/>
            <person name="Buschiazzo E."/>
            <person name="Vargas Jentzsch I.M."/>
            <person name="Merkel A."/>
            <person name="Schmitz J."/>
            <person name="Zemann A."/>
            <person name="Churakov G."/>
            <person name="Kriegs J.O."/>
            <person name="Brosius J."/>
            <person name="Murchison E.P."/>
            <person name="Sachidanandam R."/>
            <person name="Smith C."/>
            <person name="Hannon G.J."/>
            <person name="Tsend-Ayush E."/>
            <person name="McMillan D."/>
            <person name="Attenborough R."/>
            <person name="Rens W."/>
            <person name="Ferguson-Smith M."/>
            <person name="Lefevre C.M."/>
            <person name="Sharp J.A."/>
            <person name="Nicholas K.R."/>
            <person name="Ray D.A."/>
            <person name="Kube M."/>
            <person name="Reinhardt R."/>
            <person name="Pringle T.H."/>
            <person name="Taylor J."/>
            <person name="Jones R.C."/>
            <person name="Nixon B."/>
            <person name="Dacheux J.L."/>
            <person name="Niwa H."/>
            <person name="Sekita Y."/>
            <person name="Huang X."/>
            <person name="Stark A."/>
            <person name="Kheradpour P."/>
            <person name="Kellis M."/>
            <person name="Flicek P."/>
            <person name="Chen Y."/>
            <person name="Webber C."/>
            <person name="Hardison R."/>
            <person name="Nelson J."/>
            <person name="Hallsworth-Pepin K."/>
            <person name="Delehaunty K."/>
            <person name="Markovic C."/>
            <person name="Minx P."/>
            <person name="Feng Y."/>
            <person name="Kremitzki C."/>
            <person name="Mitreva M."/>
            <person name="Glasscock J."/>
            <person name="Wylie T."/>
            <person name="Wohldmann P."/>
            <person name="Thiru P."/>
            <person name="Nhan M.N."/>
            <person name="Pohl C.S."/>
            <person name="Smith S.M."/>
            <person name="Hou S."/>
            <person name="Nefedov M."/>
            <person name="de Jong P.J."/>
            <person name="Renfree M.B."/>
            <person name="Mardis E.R."/>
            <person name="Wilson R.K."/>
        </authorList>
    </citation>
    <scope>NUCLEOTIDE SEQUENCE [LARGE SCALE GENOMIC DNA]</scope>
    <source>
        <strain evidence="5 6">Glennie</strain>
    </source>
</reference>
<keyword evidence="6" id="KW-1185">Reference proteome</keyword>
<dbReference type="PRINTS" id="PR00452">
    <property type="entry name" value="SH3DOMAIN"/>
</dbReference>
<evidence type="ECO:0000256" key="2">
    <source>
        <dbReference type="PROSITE-ProRule" id="PRU00192"/>
    </source>
</evidence>
<dbReference type="Pfam" id="PF07653">
    <property type="entry name" value="SH3_2"/>
    <property type="match status" value="1"/>
</dbReference>
<dbReference type="Bgee" id="ENSOANG00000029381">
    <property type="expression patterns" value="Expressed in endometrium and 8 other cell types or tissues"/>
</dbReference>
<organism evidence="5 6">
    <name type="scientific">Ornithorhynchus anatinus</name>
    <name type="common">Duckbill platypus</name>
    <dbReference type="NCBI Taxonomy" id="9258"/>
    <lineage>
        <taxon>Eukaryota</taxon>
        <taxon>Metazoa</taxon>
        <taxon>Chordata</taxon>
        <taxon>Craniata</taxon>
        <taxon>Vertebrata</taxon>
        <taxon>Euteleostomi</taxon>
        <taxon>Mammalia</taxon>
        <taxon>Monotremata</taxon>
        <taxon>Ornithorhynchidae</taxon>
        <taxon>Ornithorhynchus</taxon>
    </lineage>
</organism>
<feature type="region of interest" description="Disordered" evidence="3">
    <location>
        <begin position="226"/>
        <end position="279"/>
    </location>
</feature>
<dbReference type="InterPro" id="IPR050384">
    <property type="entry name" value="Endophilin_SH3RF"/>
</dbReference>
<dbReference type="InterPro" id="IPR035835">
    <property type="entry name" value="Eve1_SH3_3"/>
</dbReference>
<reference evidence="5" key="3">
    <citation type="submission" date="2025-09" db="UniProtKB">
        <authorList>
            <consortium name="Ensembl"/>
        </authorList>
    </citation>
    <scope>IDENTIFICATION</scope>
    <source>
        <strain evidence="5">Glennie</strain>
    </source>
</reference>
<feature type="domain" description="SH3" evidence="4">
    <location>
        <begin position="699"/>
        <end position="758"/>
    </location>
</feature>
<feature type="compositionally biased region" description="Basic and acidic residues" evidence="3">
    <location>
        <begin position="1"/>
        <end position="22"/>
    </location>
</feature>